<dbReference type="Pfam" id="PF02493">
    <property type="entry name" value="MORN"/>
    <property type="match status" value="5"/>
</dbReference>
<dbReference type="SUPFAM" id="SSF82185">
    <property type="entry name" value="Histone H3 K4-specific methyltransferase SET7/9 N-terminal domain"/>
    <property type="match status" value="2"/>
</dbReference>
<dbReference type="SMART" id="SM00698">
    <property type="entry name" value="MORN"/>
    <property type="match status" value="5"/>
</dbReference>
<protein>
    <recommendedName>
        <fullName evidence="5">Peptidase C13</fullName>
    </recommendedName>
</protein>
<dbReference type="RefSeq" id="WP_228233487.1">
    <property type="nucleotide sequence ID" value="NZ_JAJGNA010000005.1"/>
</dbReference>
<dbReference type="InterPro" id="IPR003409">
    <property type="entry name" value="MORN"/>
</dbReference>
<evidence type="ECO:0000313" key="4">
    <source>
        <dbReference type="Proteomes" id="UP001108027"/>
    </source>
</evidence>
<evidence type="ECO:0000313" key="3">
    <source>
        <dbReference type="EMBL" id="MCC4308225.1"/>
    </source>
</evidence>
<proteinExistence type="predicted"/>
<dbReference type="Gene3D" id="2.20.110.10">
    <property type="entry name" value="Histone H3 K4-specific methyltransferase SET7/9 N-terminal domain"/>
    <property type="match status" value="3"/>
</dbReference>
<dbReference type="InterPro" id="IPR001096">
    <property type="entry name" value="Peptidase_C13"/>
</dbReference>
<evidence type="ECO:0000256" key="1">
    <source>
        <dbReference type="ARBA" id="ARBA00022737"/>
    </source>
</evidence>
<keyword evidence="1" id="KW-0677">Repeat</keyword>
<dbReference type="InterPro" id="IPR029030">
    <property type="entry name" value="Caspase-like_dom_sf"/>
</dbReference>
<gene>
    <name evidence="3" type="ORF">LL252_06535</name>
</gene>
<organism evidence="3 4">
    <name type="scientific">Alloalcanivorax marinus</name>
    <dbReference type="NCBI Taxonomy" id="1177169"/>
    <lineage>
        <taxon>Bacteria</taxon>
        <taxon>Pseudomonadati</taxon>
        <taxon>Pseudomonadota</taxon>
        <taxon>Gammaproteobacteria</taxon>
        <taxon>Oceanospirillales</taxon>
        <taxon>Alcanivoracaceae</taxon>
        <taxon>Alloalcanivorax</taxon>
    </lineage>
</organism>
<dbReference type="Proteomes" id="UP001108027">
    <property type="component" value="Unassembled WGS sequence"/>
</dbReference>
<evidence type="ECO:0008006" key="5">
    <source>
        <dbReference type="Google" id="ProtNLM"/>
    </source>
</evidence>
<comment type="caution">
    <text evidence="3">The sequence shown here is derived from an EMBL/GenBank/DDBJ whole genome shotgun (WGS) entry which is preliminary data.</text>
</comment>
<evidence type="ECO:0000256" key="2">
    <source>
        <dbReference type="SAM" id="MobiDB-lite"/>
    </source>
</evidence>
<dbReference type="PANTHER" id="PTHR23084">
    <property type="entry name" value="PHOSPHATIDYLINOSITOL-4-PHOSPHATE 5-KINASE RELATED"/>
    <property type="match status" value="1"/>
</dbReference>
<dbReference type="GO" id="GO:0006508">
    <property type="term" value="P:proteolysis"/>
    <property type="evidence" value="ECO:0007669"/>
    <property type="project" value="InterPro"/>
</dbReference>
<dbReference type="Pfam" id="PF01650">
    <property type="entry name" value="Peptidase_C13"/>
    <property type="match status" value="1"/>
</dbReference>
<dbReference type="Gene3D" id="3.40.50.1460">
    <property type="match status" value="1"/>
</dbReference>
<sequence length="497" mass="55452">MNRRFIVAMLGIGVALLAACGPEQLPGDYRLPDGAVYQGELRDDLFHGQGTLTWPDGRRYEGGFVDGVMQGQGRRQDADGCVYEGAFVNGQPEGEGRYQCQDTVYEGTFAGGQPVRARVTYAESGVYEGELRDWQPQGEGTWTAPDGGVYRGTFADGEIVQGEYRLNDQRVYQGEFQDGLFHGDGELFLADGERRRGPFRHGTLDGPGRLITVNDDGEENSRQGFFVNGDFFTAPDGDQQRRRQRAERVEQRLYSEERRLQRALTALVPQKPGQRDIYVLLVGGDGRQTVFQKEVEWVAERLGARWQPRGHVLTLANGDHAGFPLATRTSLREALAALDAIADPDEDLVFVHLVSHGGRDGALVLNQPGLRLNDIGPADLAQWLDDLRPRWLWLVVSACYSGQWIEPLADRRRLIFTAAAADRSSFGCGDHSDRTWFSEALYGEALEQRGPDDPEALFQAASDQVAALESEQGIEEDQRSRPDVYLGKAFLDWWRRP</sequence>
<reference evidence="3" key="1">
    <citation type="submission" date="2021-10" db="EMBL/GenBank/DDBJ databases">
        <title>The diversity and Nitrogen Metabolism of Culturable Nitrate-Utilizing Bacteria Within the Oxygen Minimum Zone of the Changjiang (Yangtze River)Estuary.</title>
        <authorList>
            <person name="Zhang D."/>
            <person name="Zheng J."/>
            <person name="Liu S."/>
            <person name="He W."/>
        </authorList>
    </citation>
    <scope>NUCLEOTIDE SEQUENCE</scope>
    <source>
        <strain evidence="3">FXH-223</strain>
    </source>
</reference>
<accession>A0A9Q3UL65</accession>
<name>A0A9Q3UL65_9GAMM</name>
<dbReference type="GO" id="GO:0008233">
    <property type="term" value="F:peptidase activity"/>
    <property type="evidence" value="ECO:0007669"/>
    <property type="project" value="InterPro"/>
</dbReference>
<dbReference type="SUPFAM" id="SSF52129">
    <property type="entry name" value="Caspase-like"/>
    <property type="match status" value="1"/>
</dbReference>
<dbReference type="EMBL" id="JAJGNA010000005">
    <property type="protein sequence ID" value="MCC4308225.1"/>
    <property type="molecule type" value="Genomic_DNA"/>
</dbReference>
<keyword evidence="4" id="KW-1185">Reference proteome</keyword>
<feature type="region of interest" description="Disordered" evidence="2">
    <location>
        <begin position="226"/>
        <end position="245"/>
    </location>
</feature>
<dbReference type="PANTHER" id="PTHR23084:SF263">
    <property type="entry name" value="MORN REPEAT-CONTAINING PROTEIN 1"/>
    <property type="match status" value="1"/>
</dbReference>
<dbReference type="AlphaFoldDB" id="A0A9Q3UL65"/>
<dbReference type="PROSITE" id="PS51257">
    <property type="entry name" value="PROKAR_LIPOPROTEIN"/>
    <property type="match status" value="1"/>
</dbReference>